<evidence type="ECO:0000256" key="1">
    <source>
        <dbReference type="ARBA" id="ARBA00004651"/>
    </source>
</evidence>
<evidence type="ECO:0000256" key="11">
    <source>
        <dbReference type="ARBA" id="ARBA00023049"/>
    </source>
</evidence>
<sequence>MNGNIRVGSLFGIPFYLNVSWFLVLALVTWSYGSGLADAFPALPGTTPWLLGLFAALLLFSSVLAHELGHSFAALRQGIGVNSITLFLFGGLAALEKESDSPGGAFKVAIAGPVVSLLLFAALFTAGQVLALSGPLGAIVSLLAYINLALGIFNLLPGLPLDGGNVVKAIVWRITDDPYKGLAFASRAGQVLGWLAIAIGAAAIAGISPIGNVWTLLIGWFLLSNANRSAQSATVQQRLEGLTAADATVSDSPIVAQDVSLRTFADDVVLNTHGNWRKFLVVNETGALVGTVSMDALQETPRDRWATTRVAEVMSTDIPLTTIESDQPLLEVIRTLDEKKLSVLAVIRENGQLLGLLEKQAIVHLMQGQPSKMQSATAD</sequence>
<feature type="binding site" evidence="16">
    <location>
        <position position="70"/>
    </location>
    <ligand>
        <name>Zn(2+)</name>
        <dbReference type="ChEBI" id="CHEBI:29105"/>
        <note>catalytic</note>
    </ligand>
</feature>
<evidence type="ECO:0000256" key="16">
    <source>
        <dbReference type="PIRSR" id="PIRSR006404-2"/>
    </source>
</evidence>
<keyword evidence="9 14" id="KW-0862">Zinc</keyword>
<comment type="caution">
    <text evidence="17">The sequence shown here is derived from an EMBL/GenBank/DDBJ whole genome shotgun (WGS) entry which is preliminary data.</text>
</comment>
<dbReference type="GO" id="GO:0006508">
    <property type="term" value="P:proteolysis"/>
    <property type="evidence" value="ECO:0007669"/>
    <property type="project" value="UniProtKB-KW"/>
</dbReference>
<name>A0A0C1Y6H6_9CYAN</name>
<dbReference type="AlphaFoldDB" id="A0A0C1Y6H6"/>
<proteinExistence type="inferred from homology"/>
<keyword evidence="3 14" id="KW-1003">Cell membrane</keyword>
<evidence type="ECO:0000256" key="5">
    <source>
        <dbReference type="ARBA" id="ARBA00022692"/>
    </source>
</evidence>
<keyword evidence="5 14" id="KW-0812">Transmembrane</keyword>
<feature type="transmembrane region" description="Helical" evidence="14">
    <location>
        <begin position="105"/>
        <end position="124"/>
    </location>
</feature>
<evidence type="ECO:0000256" key="15">
    <source>
        <dbReference type="PIRSR" id="PIRSR006404-1"/>
    </source>
</evidence>
<dbReference type="PANTHER" id="PTHR39188">
    <property type="entry name" value="MEMBRANE-ASSOCIATED ZINC METALLOPROTEASE M50B"/>
    <property type="match status" value="1"/>
</dbReference>
<accession>A0A0C1Y6H6</accession>
<protein>
    <recommendedName>
        <fullName evidence="14">Zinc metalloprotease</fullName>
    </recommendedName>
</protein>
<comment type="subcellular location">
    <subcellularLocation>
        <location evidence="1 14">Cell membrane</location>
        <topology evidence="1 14">Multi-pass membrane protein</topology>
    </subcellularLocation>
</comment>
<reference evidence="17" key="2">
    <citation type="journal article" date="2015" name="Genome Announc.">
        <title>Draft Genome Sequence of Filamentous Marine Cyanobacterium Lyngbya confervoides Strain BDU141951.</title>
        <authorList>
            <person name="Chandrababunaidu M.M."/>
            <person name="Sen D."/>
            <person name="Tripathy S."/>
        </authorList>
    </citation>
    <scope>NUCLEOTIDE SEQUENCE</scope>
    <source>
        <strain evidence="17">BDU141951</strain>
    </source>
</reference>
<evidence type="ECO:0000256" key="2">
    <source>
        <dbReference type="ARBA" id="ARBA00007931"/>
    </source>
</evidence>
<comment type="cofactor">
    <cofactor evidence="14 16">
        <name>Zn(2+)</name>
        <dbReference type="ChEBI" id="CHEBI:29105"/>
    </cofactor>
    <text evidence="14 16">Binds 1 zinc ion per subunit.</text>
</comment>
<dbReference type="InterPro" id="IPR008915">
    <property type="entry name" value="Peptidase_M50"/>
</dbReference>
<comment type="similarity">
    <text evidence="2 14">Belongs to the peptidase M50B family.</text>
</comment>
<dbReference type="GO" id="GO:0005886">
    <property type="term" value="C:plasma membrane"/>
    <property type="evidence" value="ECO:0007669"/>
    <property type="project" value="UniProtKB-SubCell"/>
</dbReference>
<dbReference type="CDD" id="cd04639">
    <property type="entry name" value="CBS_pair_peptidase_M50"/>
    <property type="match status" value="1"/>
</dbReference>
<evidence type="ECO:0000256" key="9">
    <source>
        <dbReference type="ARBA" id="ARBA00022833"/>
    </source>
</evidence>
<evidence type="ECO:0000256" key="8">
    <source>
        <dbReference type="ARBA" id="ARBA00022801"/>
    </source>
</evidence>
<feature type="binding site" evidence="16">
    <location>
        <position position="66"/>
    </location>
    <ligand>
        <name>Zn(2+)</name>
        <dbReference type="ChEBI" id="CHEBI:29105"/>
        <note>catalytic</note>
    </ligand>
</feature>
<dbReference type="InterPro" id="IPR016483">
    <property type="entry name" value="UCP006404_Pept_M50_CBS"/>
</dbReference>
<evidence type="ECO:0000256" key="6">
    <source>
        <dbReference type="ARBA" id="ARBA00022723"/>
    </source>
</evidence>
<evidence type="ECO:0000256" key="14">
    <source>
        <dbReference type="PIRNR" id="PIRNR006404"/>
    </source>
</evidence>
<evidence type="ECO:0000256" key="12">
    <source>
        <dbReference type="ARBA" id="ARBA00023122"/>
    </source>
</evidence>
<evidence type="ECO:0000313" key="17">
    <source>
        <dbReference type="EMBL" id="NEV67867.1"/>
    </source>
</evidence>
<keyword evidence="7" id="KW-0677">Repeat</keyword>
<dbReference type="SUPFAM" id="SSF54631">
    <property type="entry name" value="CBS-domain pair"/>
    <property type="match status" value="1"/>
</dbReference>
<dbReference type="PROSITE" id="PS51371">
    <property type="entry name" value="CBS"/>
    <property type="match status" value="1"/>
</dbReference>
<keyword evidence="12" id="KW-0129">CBS domain</keyword>
<feature type="binding site" evidence="16">
    <location>
        <position position="162"/>
    </location>
    <ligand>
        <name>Zn(2+)</name>
        <dbReference type="ChEBI" id="CHEBI:29105"/>
        <note>catalytic</note>
    </ligand>
</feature>
<feature type="transmembrane region" description="Helical" evidence="14">
    <location>
        <begin position="48"/>
        <end position="66"/>
    </location>
</feature>
<dbReference type="InterPro" id="IPR000644">
    <property type="entry name" value="CBS_dom"/>
</dbReference>
<feature type="transmembrane region" description="Helical" evidence="14">
    <location>
        <begin position="136"/>
        <end position="156"/>
    </location>
</feature>
<feature type="transmembrane region" description="Helical" evidence="14">
    <location>
        <begin position="7"/>
        <end position="28"/>
    </location>
</feature>
<reference evidence="17" key="3">
    <citation type="submission" date="2020-02" db="EMBL/GenBank/DDBJ databases">
        <authorList>
            <person name="Sarangi A.N."/>
            <person name="Ghosh S."/>
            <person name="Mukherjee M."/>
            <person name="Tripathy S."/>
        </authorList>
    </citation>
    <scope>NUCLEOTIDE SEQUENCE</scope>
    <source>
        <strain evidence="17">BDU141951</strain>
    </source>
</reference>
<evidence type="ECO:0000256" key="13">
    <source>
        <dbReference type="ARBA" id="ARBA00023136"/>
    </source>
</evidence>
<gene>
    <name evidence="17" type="ORF">QQ91_012145</name>
</gene>
<dbReference type="InterPro" id="IPR046342">
    <property type="entry name" value="CBS_dom_sf"/>
</dbReference>
<dbReference type="GO" id="GO:0008237">
    <property type="term" value="F:metallopeptidase activity"/>
    <property type="evidence" value="ECO:0007669"/>
    <property type="project" value="UniProtKB-UniRule"/>
</dbReference>
<evidence type="ECO:0000256" key="4">
    <source>
        <dbReference type="ARBA" id="ARBA00022670"/>
    </source>
</evidence>
<dbReference type="Pfam" id="PF02163">
    <property type="entry name" value="Peptidase_M50"/>
    <property type="match status" value="2"/>
</dbReference>
<dbReference type="GO" id="GO:0046872">
    <property type="term" value="F:metal ion binding"/>
    <property type="evidence" value="ECO:0007669"/>
    <property type="project" value="UniProtKB-UniRule"/>
</dbReference>
<organism evidence="17">
    <name type="scientific">Lyngbya confervoides BDU141951</name>
    <dbReference type="NCBI Taxonomy" id="1574623"/>
    <lineage>
        <taxon>Bacteria</taxon>
        <taxon>Bacillati</taxon>
        <taxon>Cyanobacteriota</taxon>
        <taxon>Cyanophyceae</taxon>
        <taxon>Oscillatoriophycideae</taxon>
        <taxon>Oscillatoriales</taxon>
        <taxon>Microcoleaceae</taxon>
        <taxon>Lyngbya</taxon>
    </lineage>
</organism>
<keyword evidence="6 14" id="KW-0479">Metal-binding</keyword>
<dbReference type="EMBL" id="JTHE02000003">
    <property type="protein sequence ID" value="NEV67867.1"/>
    <property type="molecule type" value="Genomic_DNA"/>
</dbReference>
<dbReference type="Gene3D" id="3.10.580.10">
    <property type="entry name" value="CBS-domain"/>
    <property type="match status" value="1"/>
</dbReference>
<feature type="transmembrane region" description="Helical" evidence="14">
    <location>
        <begin position="191"/>
        <end position="223"/>
    </location>
</feature>
<evidence type="ECO:0000256" key="10">
    <source>
        <dbReference type="ARBA" id="ARBA00022989"/>
    </source>
</evidence>
<evidence type="ECO:0000256" key="3">
    <source>
        <dbReference type="ARBA" id="ARBA00022475"/>
    </source>
</evidence>
<keyword evidence="8 14" id="KW-0378">Hydrolase</keyword>
<keyword evidence="10 14" id="KW-1133">Transmembrane helix</keyword>
<reference evidence="17" key="1">
    <citation type="submission" date="2014-11" db="EMBL/GenBank/DDBJ databases">
        <authorList>
            <person name="Malar M.C."/>
            <person name="Sen D."/>
            <person name="Tripathy S."/>
        </authorList>
    </citation>
    <scope>NUCLEOTIDE SEQUENCE</scope>
    <source>
        <strain evidence="17">BDU141951</strain>
    </source>
</reference>
<dbReference type="PIRSF" id="PIRSF006404">
    <property type="entry name" value="UCP006404_Pept_M50_CBS"/>
    <property type="match status" value="1"/>
</dbReference>
<dbReference type="Pfam" id="PF00571">
    <property type="entry name" value="CBS"/>
    <property type="match status" value="1"/>
</dbReference>
<keyword evidence="4 14" id="KW-0645">Protease</keyword>
<keyword evidence="13 14" id="KW-0472">Membrane</keyword>
<feature type="transmembrane region" description="Helical" evidence="14">
    <location>
        <begin position="73"/>
        <end position="93"/>
    </location>
</feature>
<dbReference type="PANTHER" id="PTHR39188:SF3">
    <property type="entry name" value="STAGE IV SPORULATION PROTEIN FB"/>
    <property type="match status" value="1"/>
</dbReference>
<dbReference type="CDD" id="cd06164">
    <property type="entry name" value="S2P-M50_SpoIVFB_CBS"/>
    <property type="match status" value="1"/>
</dbReference>
<keyword evidence="11 14" id="KW-0482">Metalloprotease</keyword>
<feature type="active site" evidence="15">
    <location>
        <position position="67"/>
    </location>
</feature>
<evidence type="ECO:0000256" key="7">
    <source>
        <dbReference type="ARBA" id="ARBA00022737"/>
    </source>
</evidence>